<dbReference type="KEGG" id="ctes:O987_20290"/>
<dbReference type="EMBL" id="CP006704">
    <property type="protein sequence ID" value="AIJ48152.1"/>
    <property type="molecule type" value="Genomic_DNA"/>
</dbReference>
<accession>A0A076PXP3</accession>
<dbReference type="AlphaFoldDB" id="A0A076PXP3"/>
<evidence type="ECO:0000313" key="1">
    <source>
        <dbReference type="EMBL" id="AIJ48152.1"/>
    </source>
</evidence>
<organism evidence="1 2">
    <name type="scientific">Comamonas testosteroni TK102</name>
    <dbReference type="NCBI Taxonomy" id="1392005"/>
    <lineage>
        <taxon>Bacteria</taxon>
        <taxon>Pseudomonadati</taxon>
        <taxon>Pseudomonadota</taxon>
        <taxon>Betaproteobacteria</taxon>
        <taxon>Burkholderiales</taxon>
        <taxon>Comamonadaceae</taxon>
        <taxon>Comamonas</taxon>
    </lineage>
</organism>
<dbReference type="Proteomes" id="UP000028782">
    <property type="component" value="Chromosome"/>
</dbReference>
<gene>
    <name evidence="1" type="ORF">O987_20290</name>
</gene>
<proteinExistence type="predicted"/>
<reference evidence="1 2" key="1">
    <citation type="journal article" date="2014" name="Genome Announc.">
        <title>Complete Genome Sequence of Polychlorinated Biphenyl Degrader Comamonas testosteroni TK102 (NBRC 109938).</title>
        <authorList>
            <person name="Fukuda K."/>
            <person name="Hosoyama A."/>
            <person name="Tsuchikane K."/>
            <person name="Ohji S."/>
            <person name="Yamazoe A."/>
            <person name="Fujita N."/>
            <person name="Shintani M."/>
            <person name="Kimbara K."/>
        </authorList>
    </citation>
    <scope>NUCLEOTIDE SEQUENCE [LARGE SCALE GENOMIC DNA]</scope>
    <source>
        <strain evidence="1">TK102</strain>
    </source>
</reference>
<sequence length="70" mass="7932">MLHLLEEFAFACLLGGKVQTQIRLRHGPGCCRTRHAYAGDLCRGYRTPQLLLFEKLDHLLTALTKLAQHS</sequence>
<evidence type="ECO:0000313" key="2">
    <source>
        <dbReference type="Proteomes" id="UP000028782"/>
    </source>
</evidence>
<protein>
    <submittedName>
        <fullName evidence="1">Uncharacterized protein</fullName>
    </submittedName>
</protein>
<dbReference type="HOGENOM" id="CLU_2750850_0_0_4"/>
<name>A0A076PXP3_COMTE</name>